<dbReference type="EMBL" id="AUYC01000030">
    <property type="protein sequence ID" value="KZN62867.1"/>
    <property type="molecule type" value="Genomic_DNA"/>
</dbReference>
<evidence type="ECO:0000313" key="1">
    <source>
        <dbReference type="EMBL" id="KZN62867.1"/>
    </source>
</evidence>
<proteinExistence type="predicted"/>
<dbReference type="PATRIC" id="fig|1365248.3.peg.2717"/>
<dbReference type="AlphaFoldDB" id="A0A167KIX2"/>
<accession>A0A167KIX2</accession>
<evidence type="ECO:0000313" key="2">
    <source>
        <dbReference type="Proteomes" id="UP000076486"/>
    </source>
</evidence>
<gene>
    <name evidence="1" type="ORF">N473_18300</name>
</gene>
<sequence>MVGVLLWLEHHVFTDLDNPEFKDNALLAIERFTVK</sequence>
<reference evidence="1 2" key="1">
    <citation type="submission" date="2013-07" db="EMBL/GenBank/DDBJ databases">
        <title>Comparative Genomic and Metabolomic Analysis of Twelve Strains of Pseudoalteromonas luteoviolacea.</title>
        <authorList>
            <person name="Vynne N.G."/>
            <person name="Mansson M."/>
            <person name="Gram L."/>
        </authorList>
    </citation>
    <scope>NUCLEOTIDE SEQUENCE [LARGE SCALE GENOMIC DNA]</scope>
    <source>
        <strain evidence="1 2">CPMOR-1</strain>
    </source>
</reference>
<name>A0A167KIX2_9GAMM</name>
<comment type="caution">
    <text evidence="1">The sequence shown here is derived from an EMBL/GenBank/DDBJ whole genome shotgun (WGS) entry which is preliminary data.</text>
</comment>
<dbReference type="Proteomes" id="UP000076486">
    <property type="component" value="Unassembled WGS sequence"/>
</dbReference>
<protein>
    <submittedName>
        <fullName evidence="1">Uncharacterized protein</fullName>
    </submittedName>
</protein>
<organism evidence="1 2">
    <name type="scientific">Pseudoalteromonas luteoviolacea CPMOR-1</name>
    <dbReference type="NCBI Taxonomy" id="1365248"/>
    <lineage>
        <taxon>Bacteria</taxon>
        <taxon>Pseudomonadati</taxon>
        <taxon>Pseudomonadota</taxon>
        <taxon>Gammaproteobacteria</taxon>
        <taxon>Alteromonadales</taxon>
        <taxon>Pseudoalteromonadaceae</taxon>
        <taxon>Pseudoalteromonas</taxon>
    </lineage>
</organism>